<evidence type="ECO:0000313" key="6">
    <source>
        <dbReference type="EMBL" id="RZM79539.1"/>
    </source>
</evidence>
<organism evidence="6 7">
    <name type="scientific">Leptolyngbya iicbica LK</name>
    <dbReference type="NCBI Taxonomy" id="2294035"/>
    <lineage>
        <taxon>Bacteria</taxon>
        <taxon>Bacillati</taxon>
        <taxon>Cyanobacteriota</taxon>
        <taxon>Cyanophyceae</taxon>
        <taxon>Leptolyngbyales</taxon>
        <taxon>Leptolyngbyaceae</taxon>
        <taxon>Leptolyngbya group</taxon>
        <taxon>Leptolyngbya</taxon>
        <taxon>Leptolyngbya iicbica</taxon>
    </lineage>
</organism>
<dbReference type="InterPro" id="IPR044946">
    <property type="entry name" value="Restrct_endonuc_typeI_TRD_sf"/>
</dbReference>
<dbReference type="AlphaFoldDB" id="A0A4Q7EAL8"/>
<dbReference type="Proteomes" id="UP000292459">
    <property type="component" value="Unassembled WGS sequence"/>
</dbReference>
<dbReference type="PANTHER" id="PTHR43140">
    <property type="entry name" value="TYPE-1 RESTRICTION ENZYME ECOKI SPECIFICITY PROTEIN"/>
    <property type="match status" value="1"/>
</dbReference>
<dbReference type="PANTHER" id="PTHR43140:SF1">
    <property type="entry name" value="TYPE I RESTRICTION ENZYME ECOKI SPECIFICITY SUBUNIT"/>
    <property type="match status" value="1"/>
</dbReference>
<sequence>MVLSLYFDGSLSLVGRGGLVNCDPDEVAYPDTLIRIRIKPEVISPYFLSLVWDSEIVREQVRNSAHTSAGIHKINQKAIKSYVIPVPPTKEQEEIIFRVKKLFKVADEIEERYKKAQAFVDKLPQSILAKAFRGQLVPQDPTDEPAAALLERIQTERNASAYSPHFGTELHQLRPPLKT</sequence>
<evidence type="ECO:0000256" key="3">
    <source>
        <dbReference type="ARBA" id="ARBA00023125"/>
    </source>
</evidence>
<dbReference type="SUPFAM" id="SSF116734">
    <property type="entry name" value="DNA methylase specificity domain"/>
    <property type="match status" value="1"/>
</dbReference>
<name>A0A4Q7EAL8_9CYAN</name>
<comment type="caution">
    <text evidence="6">The sequence shown here is derived from an EMBL/GenBank/DDBJ whole genome shotgun (WGS) entry which is preliminary data.</text>
</comment>
<protein>
    <recommendedName>
        <fullName evidence="5">Type I restriction modification DNA specificity domain-containing protein</fullName>
    </recommendedName>
</protein>
<gene>
    <name evidence="6" type="ORF">DYY88_12530</name>
</gene>
<dbReference type="GO" id="GO:0003677">
    <property type="term" value="F:DNA binding"/>
    <property type="evidence" value="ECO:0007669"/>
    <property type="project" value="UniProtKB-KW"/>
</dbReference>
<accession>A0A4Q7EAL8</accession>
<comment type="subunit">
    <text evidence="4">The methyltransferase is composed of M and S polypeptides.</text>
</comment>
<dbReference type="EMBL" id="QVFV01000002">
    <property type="protein sequence ID" value="RZM79539.1"/>
    <property type="molecule type" value="Genomic_DNA"/>
</dbReference>
<keyword evidence="2" id="KW-0680">Restriction system</keyword>
<evidence type="ECO:0000256" key="2">
    <source>
        <dbReference type="ARBA" id="ARBA00022747"/>
    </source>
</evidence>
<proteinExistence type="inferred from homology"/>
<evidence type="ECO:0000259" key="5">
    <source>
        <dbReference type="Pfam" id="PF01420"/>
    </source>
</evidence>
<comment type="similarity">
    <text evidence="1">Belongs to the type-I restriction system S methylase family.</text>
</comment>
<dbReference type="InterPro" id="IPR051212">
    <property type="entry name" value="Type-I_RE_S_subunit"/>
</dbReference>
<reference evidence="6 7" key="1">
    <citation type="submission" date="2018-11" db="EMBL/GenBank/DDBJ databases">
        <title>Whole genome sequencing of an environmental sample.</title>
        <authorList>
            <person name="Sarangi A.N."/>
            <person name="Singh D."/>
            <person name="Tripathy S."/>
        </authorList>
    </citation>
    <scope>NUCLEOTIDE SEQUENCE [LARGE SCALE GENOMIC DNA]</scope>
    <source>
        <strain evidence="6 7">Lakshadweep</strain>
    </source>
</reference>
<dbReference type="InterPro" id="IPR000055">
    <property type="entry name" value="Restrct_endonuc_typeI_TRD"/>
</dbReference>
<keyword evidence="7" id="KW-1185">Reference proteome</keyword>
<dbReference type="Pfam" id="PF01420">
    <property type="entry name" value="Methylase_S"/>
    <property type="match status" value="1"/>
</dbReference>
<dbReference type="OrthoDB" id="9815652at2"/>
<evidence type="ECO:0000256" key="4">
    <source>
        <dbReference type="ARBA" id="ARBA00038652"/>
    </source>
</evidence>
<evidence type="ECO:0000256" key="1">
    <source>
        <dbReference type="ARBA" id="ARBA00010923"/>
    </source>
</evidence>
<dbReference type="GO" id="GO:0009307">
    <property type="term" value="P:DNA restriction-modification system"/>
    <property type="evidence" value="ECO:0007669"/>
    <property type="project" value="UniProtKB-KW"/>
</dbReference>
<keyword evidence="3" id="KW-0238">DNA-binding</keyword>
<evidence type="ECO:0000313" key="7">
    <source>
        <dbReference type="Proteomes" id="UP000292459"/>
    </source>
</evidence>
<feature type="domain" description="Type I restriction modification DNA specificity" evidence="5">
    <location>
        <begin position="18"/>
        <end position="113"/>
    </location>
</feature>
<dbReference type="Gene3D" id="3.90.220.20">
    <property type="entry name" value="DNA methylase specificity domains"/>
    <property type="match status" value="1"/>
</dbReference>